<sequence length="528" mass="56164">METAAMPPAGLHTLGRWTTDRALTSPERIAIDDRGVLVTYRELDERAEALAAALRAAGYAPGSLLATLSGNSAEQVIAFFACAKAGLVLAPLSWRLTPAELADQLVTADPLLWIVEDEFMALADSARALLAAEMPVVRMGHGGLELEVPTAAGLGLDAAPVMARAPQDEDPLLMLFTSGTEGTAKAVQLSHANCFWNNLALSRTLDLTSQDTVLAVLPQYHSGGWNIQPLLAWWTGATVVLERTFDAGRVLQLLAHRKVTTMMGVPTHYLALASHSSFASTDLGTLRVAVVGGAPMPPSLLRTWHARGVKLVQGYGLTEAGPNVLCLSAEDAVAKSGYAGRPYPHVEIRVVDPATGAILPGAGTGELQVAGPSVFSGYFRDPHATAAVLSGDWLRTGDLVQRDEQGYIKVIDRIKDVYISGGENVAPAEVEQVLANHPAVAEAAVLGIPDSTWGETGAAFIVLRPGTHADAQQLAEHCAASLAAFKVPARFTFVDQLPHTGIEKVSRSRLRSRLPRLPEHESQNRRTP</sequence>
<dbReference type="InterPro" id="IPR045851">
    <property type="entry name" value="AMP-bd_C_sf"/>
</dbReference>
<evidence type="ECO:0000259" key="2">
    <source>
        <dbReference type="Pfam" id="PF00501"/>
    </source>
</evidence>
<dbReference type="Pfam" id="PF00501">
    <property type="entry name" value="AMP-binding"/>
    <property type="match status" value="1"/>
</dbReference>
<proteinExistence type="predicted"/>
<dbReference type="PANTHER" id="PTHR43767">
    <property type="entry name" value="LONG-CHAIN-FATTY-ACID--COA LIGASE"/>
    <property type="match status" value="1"/>
</dbReference>
<dbReference type="PROSITE" id="PS00455">
    <property type="entry name" value="AMP_BINDING"/>
    <property type="match status" value="1"/>
</dbReference>
<dbReference type="EMBL" id="PGEY01000001">
    <property type="protein sequence ID" value="PJJ42962.1"/>
    <property type="molecule type" value="Genomic_DNA"/>
</dbReference>
<dbReference type="Proteomes" id="UP000229263">
    <property type="component" value="Unassembled WGS sequence"/>
</dbReference>
<evidence type="ECO:0000259" key="3">
    <source>
        <dbReference type="Pfam" id="PF13193"/>
    </source>
</evidence>
<dbReference type="PANTHER" id="PTHR43767:SF1">
    <property type="entry name" value="NONRIBOSOMAL PEPTIDE SYNTHASE PES1 (EUROFUNG)-RELATED"/>
    <property type="match status" value="1"/>
</dbReference>
<dbReference type="InterPro" id="IPR000873">
    <property type="entry name" value="AMP-dep_synth/lig_dom"/>
</dbReference>
<feature type="domain" description="AMP-binding enzyme C-terminal" evidence="3">
    <location>
        <begin position="429"/>
        <end position="504"/>
    </location>
</feature>
<dbReference type="SUPFAM" id="SSF56801">
    <property type="entry name" value="Acetyl-CoA synthetase-like"/>
    <property type="match status" value="1"/>
</dbReference>
<reference evidence="4 5" key="1">
    <citation type="submission" date="2017-11" db="EMBL/GenBank/DDBJ databases">
        <title>Sequencing the genomes of 1000 actinobacteria strains.</title>
        <authorList>
            <person name="Klenk H.-P."/>
        </authorList>
    </citation>
    <scope>NUCLEOTIDE SEQUENCE [LARGE SCALE GENOMIC DNA]</scope>
    <source>
        <strain evidence="4 5">DSM 12798</strain>
    </source>
</reference>
<dbReference type="InterPro" id="IPR020845">
    <property type="entry name" value="AMP-binding_CS"/>
</dbReference>
<evidence type="ECO:0000313" key="5">
    <source>
        <dbReference type="Proteomes" id="UP000229263"/>
    </source>
</evidence>
<name>A0ABX4MUY8_9MICC</name>
<comment type="caution">
    <text evidence="4">The sequence shown here is derived from an EMBL/GenBank/DDBJ whole genome shotgun (WGS) entry which is preliminary data.</text>
</comment>
<dbReference type="Gene3D" id="3.40.50.12780">
    <property type="entry name" value="N-terminal domain of ligase-like"/>
    <property type="match status" value="1"/>
</dbReference>
<dbReference type="Gene3D" id="3.30.300.30">
    <property type="match status" value="1"/>
</dbReference>
<dbReference type="InterPro" id="IPR025110">
    <property type="entry name" value="AMP-bd_C"/>
</dbReference>
<evidence type="ECO:0000256" key="1">
    <source>
        <dbReference type="SAM" id="MobiDB-lite"/>
    </source>
</evidence>
<keyword evidence="5" id="KW-1185">Reference proteome</keyword>
<dbReference type="InterPro" id="IPR042099">
    <property type="entry name" value="ANL_N_sf"/>
</dbReference>
<dbReference type="InterPro" id="IPR050237">
    <property type="entry name" value="ATP-dep_AMP-bd_enzyme"/>
</dbReference>
<feature type="compositionally biased region" description="Basic and acidic residues" evidence="1">
    <location>
        <begin position="516"/>
        <end position="528"/>
    </location>
</feature>
<gene>
    <name evidence="4" type="ORF">ATK23_0124</name>
</gene>
<dbReference type="Pfam" id="PF13193">
    <property type="entry name" value="AMP-binding_C"/>
    <property type="match status" value="1"/>
</dbReference>
<protein>
    <submittedName>
        <fullName evidence="4">Fatty-acyl-CoA synthase</fullName>
    </submittedName>
</protein>
<organism evidence="4 5">
    <name type="scientific">Glutamicibacter mysorens</name>
    <dbReference type="NCBI Taxonomy" id="257984"/>
    <lineage>
        <taxon>Bacteria</taxon>
        <taxon>Bacillati</taxon>
        <taxon>Actinomycetota</taxon>
        <taxon>Actinomycetes</taxon>
        <taxon>Micrococcales</taxon>
        <taxon>Micrococcaceae</taxon>
        <taxon>Glutamicibacter</taxon>
    </lineage>
</organism>
<evidence type="ECO:0000313" key="4">
    <source>
        <dbReference type="EMBL" id="PJJ42962.1"/>
    </source>
</evidence>
<accession>A0ABX4MUY8</accession>
<dbReference type="RefSeq" id="WP_245858248.1">
    <property type="nucleotide sequence ID" value="NZ_PGEY01000001.1"/>
</dbReference>
<feature type="region of interest" description="Disordered" evidence="1">
    <location>
        <begin position="505"/>
        <end position="528"/>
    </location>
</feature>
<feature type="domain" description="AMP-dependent synthetase/ligase" evidence="2">
    <location>
        <begin position="21"/>
        <end position="379"/>
    </location>
</feature>